<comment type="caution">
    <text evidence="2">The sequence shown here is derived from an EMBL/GenBank/DDBJ whole genome shotgun (WGS) entry which is preliminary data.</text>
</comment>
<evidence type="ECO:0000313" key="3">
    <source>
        <dbReference type="Proteomes" id="UP001607303"/>
    </source>
</evidence>
<gene>
    <name evidence="2" type="ORF">V1477_007790</name>
</gene>
<organism evidence="2 3">
    <name type="scientific">Vespula maculifrons</name>
    <name type="common">Eastern yellow jacket</name>
    <name type="synonym">Wasp</name>
    <dbReference type="NCBI Taxonomy" id="7453"/>
    <lineage>
        <taxon>Eukaryota</taxon>
        <taxon>Metazoa</taxon>
        <taxon>Ecdysozoa</taxon>
        <taxon>Arthropoda</taxon>
        <taxon>Hexapoda</taxon>
        <taxon>Insecta</taxon>
        <taxon>Pterygota</taxon>
        <taxon>Neoptera</taxon>
        <taxon>Endopterygota</taxon>
        <taxon>Hymenoptera</taxon>
        <taxon>Apocrita</taxon>
        <taxon>Aculeata</taxon>
        <taxon>Vespoidea</taxon>
        <taxon>Vespidae</taxon>
        <taxon>Vespinae</taxon>
        <taxon>Vespula</taxon>
    </lineage>
</organism>
<sequence length="134" mass="14239">MNLCKQLTKQPINQPTNQPTNQEQYEFYIWKTPSLGYLYLMPNADGNLFLGETECRKLSVVGSTARRAGGTVLGTVIARRPGGTSTRERPVTAAAAAAAVAAACRHPTSLLARQVAPPSPRARVSTGGGGNMKL</sequence>
<protein>
    <submittedName>
        <fullName evidence="2">Uncharacterized protein</fullName>
    </submittedName>
</protein>
<evidence type="ECO:0000313" key="2">
    <source>
        <dbReference type="EMBL" id="KAL2743914.1"/>
    </source>
</evidence>
<accession>A0ABD2CG75</accession>
<name>A0ABD2CG75_VESMC</name>
<dbReference type="EMBL" id="JAYRBN010000053">
    <property type="protein sequence ID" value="KAL2743914.1"/>
    <property type="molecule type" value="Genomic_DNA"/>
</dbReference>
<keyword evidence="3" id="KW-1185">Reference proteome</keyword>
<proteinExistence type="predicted"/>
<feature type="region of interest" description="Disordered" evidence="1">
    <location>
        <begin position="113"/>
        <end position="134"/>
    </location>
</feature>
<reference evidence="2 3" key="1">
    <citation type="journal article" date="2024" name="Ann. Entomol. Soc. Am.">
        <title>Genomic analyses of the southern and eastern yellowjacket wasps (Hymenoptera: Vespidae) reveal evolutionary signatures of social life.</title>
        <authorList>
            <person name="Catto M.A."/>
            <person name="Caine P.B."/>
            <person name="Orr S.E."/>
            <person name="Hunt B.G."/>
            <person name="Goodisman M.A.D."/>
        </authorList>
    </citation>
    <scope>NUCLEOTIDE SEQUENCE [LARGE SCALE GENOMIC DNA]</scope>
    <source>
        <strain evidence="2">232</strain>
        <tissue evidence="2">Head and thorax</tissue>
    </source>
</reference>
<dbReference type="Proteomes" id="UP001607303">
    <property type="component" value="Unassembled WGS sequence"/>
</dbReference>
<evidence type="ECO:0000256" key="1">
    <source>
        <dbReference type="SAM" id="MobiDB-lite"/>
    </source>
</evidence>
<dbReference type="AlphaFoldDB" id="A0ABD2CG75"/>